<protein>
    <submittedName>
        <fullName evidence="1">Uncharacterized protein</fullName>
    </submittedName>
</protein>
<reference evidence="1" key="1">
    <citation type="journal article" date="2023" name="G3 (Bethesda)">
        <title>Whole genome assemblies of Zophobas morio and Tenebrio molitor.</title>
        <authorList>
            <person name="Kaur S."/>
            <person name="Stinson S.A."/>
            <person name="diCenzo G.C."/>
        </authorList>
    </citation>
    <scope>NUCLEOTIDE SEQUENCE</scope>
    <source>
        <strain evidence="1">QUZm001</strain>
    </source>
</reference>
<evidence type="ECO:0000313" key="2">
    <source>
        <dbReference type="Proteomes" id="UP001168821"/>
    </source>
</evidence>
<keyword evidence="2" id="KW-1185">Reference proteome</keyword>
<dbReference type="EMBL" id="JALNTZ010000004">
    <property type="protein sequence ID" value="KAJ3656100.1"/>
    <property type="molecule type" value="Genomic_DNA"/>
</dbReference>
<accession>A0AA38IGR5</accession>
<dbReference type="Proteomes" id="UP001168821">
    <property type="component" value="Unassembled WGS sequence"/>
</dbReference>
<proteinExistence type="predicted"/>
<comment type="caution">
    <text evidence="1">The sequence shown here is derived from an EMBL/GenBank/DDBJ whole genome shotgun (WGS) entry which is preliminary data.</text>
</comment>
<gene>
    <name evidence="1" type="ORF">Zmor_015200</name>
</gene>
<organism evidence="1 2">
    <name type="scientific">Zophobas morio</name>
    <dbReference type="NCBI Taxonomy" id="2755281"/>
    <lineage>
        <taxon>Eukaryota</taxon>
        <taxon>Metazoa</taxon>
        <taxon>Ecdysozoa</taxon>
        <taxon>Arthropoda</taxon>
        <taxon>Hexapoda</taxon>
        <taxon>Insecta</taxon>
        <taxon>Pterygota</taxon>
        <taxon>Neoptera</taxon>
        <taxon>Endopterygota</taxon>
        <taxon>Coleoptera</taxon>
        <taxon>Polyphaga</taxon>
        <taxon>Cucujiformia</taxon>
        <taxon>Tenebrionidae</taxon>
        <taxon>Zophobas</taxon>
    </lineage>
</organism>
<sequence length="87" mass="10107">MWLMETPGWSANCGLSSFQIVPISCPRTVTSVVQYLRDHGTFKPQTHDRGRERTERILQAEEQILERVEEEPNIIADLQLKLEFHSL</sequence>
<name>A0AA38IGR5_9CUCU</name>
<dbReference type="AlphaFoldDB" id="A0AA38IGR5"/>
<evidence type="ECO:0000313" key="1">
    <source>
        <dbReference type="EMBL" id="KAJ3656100.1"/>
    </source>
</evidence>